<dbReference type="Proteomes" id="UP000664521">
    <property type="component" value="Unassembled WGS sequence"/>
</dbReference>
<dbReference type="AlphaFoldDB" id="A0A8H3ILS7"/>
<proteinExistence type="predicted"/>
<keyword evidence="2" id="KW-1185">Reference proteome</keyword>
<organism evidence="1 2">
    <name type="scientific">Heterodermia speciosa</name>
    <dbReference type="NCBI Taxonomy" id="116794"/>
    <lineage>
        <taxon>Eukaryota</taxon>
        <taxon>Fungi</taxon>
        <taxon>Dikarya</taxon>
        <taxon>Ascomycota</taxon>
        <taxon>Pezizomycotina</taxon>
        <taxon>Lecanoromycetes</taxon>
        <taxon>OSLEUM clade</taxon>
        <taxon>Lecanoromycetidae</taxon>
        <taxon>Caliciales</taxon>
        <taxon>Physciaceae</taxon>
        <taxon>Heterodermia</taxon>
    </lineage>
</organism>
<comment type="caution">
    <text evidence="1">The sequence shown here is derived from an EMBL/GenBank/DDBJ whole genome shotgun (WGS) entry which is preliminary data.</text>
</comment>
<dbReference type="EMBL" id="CAJPDS010000039">
    <property type="protein sequence ID" value="CAF9925615.1"/>
    <property type="molecule type" value="Genomic_DNA"/>
</dbReference>
<reference evidence="1" key="1">
    <citation type="submission" date="2021-03" db="EMBL/GenBank/DDBJ databases">
        <authorList>
            <person name="Tagirdzhanova G."/>
        </authorList>
    </citation>
    <scope>NUCLEOTIDE SEQUENCE</scope>
</reference>
<accession>A0A8H3ILS7</accession>
<protein>
    <submittedName>
        <fullName evidence="1">Uncharacterized protein</fullName>
    </submittedName>
</protein>
<evidence type="ECO:0000313" key="1">
    <source>
        <dbReference type="EMBL" id="CAF9925615.1"/>
    </source>
</evidence>
<name>A0A8H3ILS7_9LECA</name>
<dbReference type="OrthoDB" id="5234692at2759"/>
<evidence type="ECO:0000313" key="2">
    <source>
        <dbReference type="Proteomes" id="UP000664521"/>
    </source>
</evidence>
<sequence length="527" mass="59823">MPEPLSISMAALGIIGALNTAVNSVESVYSNVKTWKKARLAIEDLKEKVNENNQSLVAWQEEWMAWEDDEPFCQFLWGEDWTSLREALNAILIYSKDLKNSLDALLKSSSSLSMKTKYVFVKKNHLKECTGALTDKVSRLHTKSWQCFCTEYRRQRDRYDTPSRTDVQILGNLFQMVRLCLKTRDLSQTFHGACLRDRSDMVVDLELDFFGADVADDRSKAISKAAAKNTLHFKVFAKEREDYDTMVKTVVYQDSSLSEVDCRRTFSRALQHVFSERTASAFDDDGGFRYRVEEVLSVRTIDSQCYRRQILSLDSTRLPDVAGHPPSPQKIKLALDLVEAGLLFLKTSWFAGLCSCSVRHWQAERPPGNAPLLRTGSVHHVQPHRANVRPNHCWCDPLVVLTPGNAVMSGMSDEHVRLLGIVLTEIMTGCPVLNVRRDPNAAAGIELDVVTGTPPVRHVETLQDTLSRIREATSERCSEAVGFCLRSNKTPTQVEKTDVEEYYWEVLLPIEEYYQTLTRRRPLPPSP</sequence>
<gene>
    <name evidence="1" type="ORF">HETSPECPRED_005872</name>
</gene>